<sequence>MTVVVVSTGGTIASTESEGGDAEPELTGDALVAAVPGLNSVADVRTHDFSNVPSPYFTVEQMHELAEVVRSYDEDDEVSGVVVTQGTDILEESAYFVDCCYGGDTPVVFTGAMRNPSLAGADGPANLLASVRAASDERFRETSQNTAVVFDDRLHAPADVTKMHSSNVDTFRSPEFGPLATIDEDRVVWRHHPAEPTPTFDVDPDRLTNDVVAAFATADMTDAVIRAAADSAAFCLAATGAGHVPPGIIPALESLRDGDVPIVATTRCPEGRLARETYGFRGSEATLRELGCYYSDQNLQKTRVRTIVAHAADAFDEAFERP</sequence>
<dbReference type="Proteomes" id="UP000243250">
    <property type="component" value="Unassembled WGS sequence"/>
</dbReference>
<dbReference type="FunFam" id="3.40.50.1170:FF:000001">
    <property type="entry name" value="L-asparaginase 2"/>
    <property type="match status" value="1"/>
</dbReference>
<dbReference type="SMART" id="SM00870">
    <property type="entry name" value="Asparaginase"/>
    <property type="match status" value="1"/>
</dbReference>
<dbReference type="Gene3D" id="3.40.50.40">
    <property type="match status" value="1"/>
</dbReference>
<evidence type="ECO:0000256" key="3">
    <source>
        <dbReference type="ARBA" id="ARBA00070292"/>
    </source>
</evidence>
<dbReference type="InterPro" id="IPR037152">
    <property type="entry name" value="L-asparaginase_N_sf"/>
</dbReference>
<dbReference type="InterPro" id="IPR036152">
    <property type="entry name" value="Asp/glu_Ase-like_sf"/>
</dbReference>
<evidence type="ECO:0000256" key="2">
    <source>
        <dbReference type="ARBA" id="ARBA00022801"/>
    </source>
</evidence>
<feature type="active site" evidence="4">
    <location>
        <position position="11"/>
    </location>
</feature>
<dbReference type="CDD" id="cd08964">
    <property type="entry name" value="L-asparaginase_II"/>
    <property type="match status" value="1"/>
</dbReference>
<protein>
    <recommendedName>
        <fullName evidence="3">L-asparaginase</fullName>
    </recommendedName>
</protein>
<name>A0A1I6IBZ7_9EURY</name>
<accession>A0A1I6IBZ7</accession>
<evidence type="ECO:0000256" key="4">
    <source>
        <dbReference type="PROSITE-ProRule" id="PRU10099"/>
    </source>
</evidence>
<dbReference type="PIRSF" id="PIRSF001220">
    <property type="entry name" value="L-ASNase_gatD"/>
    <property type="match status" value="1"/>
</dbReference>
<evidence type="ECO:0000259" key="5">
    <source>
        <dbReference type="Pfam" id="PF00710"/>
    </source>
</evidence>
<dbReference type="PIRSF" id="PIRSF500176">
    <property type="entry name" value="L_ASNase"/>
    <property type="match status" value="1"/>
</dbReference>
<evidence type="ECO:0000256" key="1">
    <source>
        <dbReference type="ARBA" id="ARBA00010518"/>
    </source>
</evidence>
<dbReference type="PANTHER" id="PTHR11707:SF28">
    <property type="entry name" value="60 KDA LYSOPHOSPHOLIPASE"/>
    <property type="match status" value="1"/>
</dbReference>
<dbReference type="RefSeq" id="WP_089882457.1">
    <property type="nucleotide sequence ID" value="NZ_FOYS01000005.1"/>
</dbReference>
<dbReference type="InterPro" id="IPR027473">
    <property type="entry name" value="L-asparaginase_C"/>
</dbReference>
<reference evidence="8" key="1">
    <citation type="submission" date="2016-10" db="EMBL/GenBank/DDBJ databases">
        <authorList>
            <person name="Varghese N."/>
            <person name="Submissions S."/>
        </authorList>
    </citation>
    <scope>NUCLEOTIDE SEQUENCE [LARGE SCALE GENOMIC DNA]</scope>
    <source>
        <strain evidence="8">CGMCC 1.8711</strain>
    </source>
</reference>
<evidence type="ECO:0000313" key="8">
    <source>
        <dbReference type="Proteomes" id="UP000243250"/>
    </source>
</evidence>
<dbReference type="OrthoDB" id="85706at2157"/>
<dbReference type="SFLD" id="SFLDS00057">
    <property type="entry name" value="Glutaminase/Asparaginase"/>
    <property type="match status" value="1"/>
</dbReference>
<dbReference type="SUPFAM" id="SSF53774">
    <property type="entry name" value="Glutaminase/Asparaginase"/>
    <property type="match status" value="1"/>
</dbReference>
<proteinExistence type="inferred from homology"/>
<feature type="domain" description="L-asparaginase N-terminal" evidence="5">
    <location>
        <begin position="3"/>
        <end position="193"/>
    </location>
</feature>
<dbReference type="PROSITE" id="PS51732">
    <property type="entry name" value="ASN_GLN_ASE_3"/>
    <property type="match status" value="1"/>
</dbReference>
<dbReference type="Gene3D" id="3.40.50.1170">
    <property type="entry name" value="L-asparaginase, N-terminal domain"/>
    <property type="match status" value="1"/>
</dbReference>
<evidence type="ECO:0000259" key="6">
    <source>
        <dbReference type="Pfam" id="PF17763"/>
    </source>
</evidence>
<dbReference type="PROSITE" id="PS00144">
    <property type="entry name" value="ASN_GLN_ASE_1"/>
    <property type="match status" value="1"/>
</dbReference>
<gene>
    <name evidence="7" type="ORF">SAMN04488124_3016</name>
</gene>
<dbReference type="InterPro" id="IPR027474">
    <property type="entry name" value="L-asparaginase_N"/>
</dbReference>
<feature type="domain" description="Asparaginase/glutaminase C-terminal" evidence="6">
    <location>
        <begin position="211"/>
        <end position="312"/>
    </location>
</feature>
<keyword evidence="8" id="KW-1185">Reference proteome</keyword>
<dbReference type="Pfam" id="PF17763">
    <property type="entry name" value="Asparaginase_C"/>
    <property type="match status" value="1"/>
</dbReference>
<organism evidence="7 8">
    <name type="scientific">Halogeometricum limi</name>
    <dbReference type="NCBI Taxonomy" id="555875"/>
    <lineage>
        <taxon>Archaea</taxon>
        <taxon>Methanobacteriati</taxon>
        <taxon>Methanobacteriota</taxon>
        <taxon>Stenosarchaea group</taxon>
        <taxon>Halobacteria</taxon>
        <taxon>Halobacteriales</taxon>
        <taxon>Haloferacaceae</taxon>
        <taxon>Halogeometricum</taxon>
    </lineage>
</organism>
<evidence type="ECO:0000313" key="7">
    <source>
        <dbReference type="EMBL" id="SFR64228.1"/>
    </source>
</evidence>
<dbReference type="InterPro" id="IPR040919">
    <property type="entry name" value="Asparaginase_C"/>
</dbReference>
<dbReference type="Pfam" id="PF00710">
    <property type="entry name" value="Asparaginase"/>
    <property type="match status" value="1"/>
</dbReference>
<dbReference type="STRING" id="555875.SAMN04488124_3016"/>
<dbReference type="AlphaFoldDB" id="A0A1I6IBZ7"/>
<dbReference type="PRINTS" id="PR00139">
    <property type="entry name" value="ASNGLNASE"/>
</dbReference>
<dbReference type="GO" id="GO:0006528">
    <property type="term" value="P:asparagine metabolic process"/>
    <property type="evidence" value="ECO:0007669"/>
    <property type="project" value="InterPro"/>
</dbReference>
<dbReference type="InterPro" id="IPR020827">
    <property type="entry name" value="Asparaginase/glutaminase_AS1"/>
</dbReference>
<comment type="similarity">
    <text evidence="1">Belongs to the asparaginase 1 family.</text>
</comment>
<dbReference type="EMBL" id="FOYS01000005">
    <property type="protein sequence ID" value="SFR64228.1"/>
    <property type="molecule type" value="Genomic_DNA"/>
</dbReference>
<dbReference type="GO" id="GO:0004067">
    <property type="term" value="F:asparaginase activity"/>
    <property type="evidence" value="ECO:0007669"/>
    <property type="project" value="UniProtKB-UniRule"/>
</dbReference>
<dbReference type="InterPro" id="IPR006034">
    <property type="entry name" value="Asparaginase/glutaminase-like"/>
</dbReference>
<dbReference type="PANTHER" id="PTHR11707">
    <property type="entry name" value="L-ASPARAGINASE"/>
    <property type="match status" value="1"/>
</dbReference>
<dbReference type="InterPro" id="IPR004550">
    <property type="entry name" value="AsnASE_II"/>
</dbReference>
<keyword evidence="2" id="KW-0378">Hydrolase</keyword>